<feature type="region of interest" description="Disordered" evidence="1">
    <location>
        <begin position="134"/>
        <end position="161"/>
    </location>
</feature>
<feature type="compositionally biased region" description="Polar residues" evidence="1">
    <location>
        <begin position="151"/>
        <end position="161"/>
    </location>
</feature>
<protein>
    <recommendedName>
        <fullName evidence="5">Lipoprotein</fullName>
    </recommendedName>
</protein>
<evidence type="ECO:0000256" key="1">
    <source>
        <dbReference type="SAM" id="MobiDB-lite"/>
    </source>
</evidence>
<feature type="region of interest" description="Disordered" evidence="1">
    <location>
        <begin position="38"/>
        <end position="81"/>
    </location>
</feature>
<proteinExistence type="predicted"/>
<dbReference type="Proteomes" id="UP001595847">
    <property type="component" value="Unassembled WGS sequence"/>
</dbReference>
<gene>
    <name evidence="3" type="ORF">ACFOVU_05310</name>
</gene>
<feature type="signal peptide" evidence="2">
    <location>
        <begin position="1"/>
        <end position="37"/>
    </location>
</feature>
<keyword evidence="2" id="KW-0732">Signal</keyword>
<evidence type="ECO:0000313" key="3">
    <source>
        <dbReference type="EMBL" id="MFC3995319.1"/>
    </source>
</evidence>
<dbReference type="EMBL" id="JBHSBH010000004">
    <property type="protein sequence ID" value="MFC3995319.1"/>
    <property type="molecule type" value="Genomic_DNA"/>
</dbReference>
<comment type="caution">
    <text evidence="3">The sequence shown here is derived from an EMBL/GenBank/DDBJ whole genome shotgun (WGS) entry which is preliminary data.</text>
</comment>
<organism evidence="3 4">
    <name type="scientific">Nocardiopsis sediminis</name>
    <dbReference type="NCBI Taxonomy" id="1778267"/>
    <lineage>
        <taxon>Bacteria</taxon>
        <taxon>Bacillati</taxon>
        <taxon>Actinomycetota</taxon>
        <taxon>Actinomycetes</taxon>
        <taxon>Streptosporangiales</taxon>
        <taxon>Nocardiopsidaceae</taxon>
        <taxon>Nocardiopsis</taxon>
    </lineage>
</organism>
<sequence>MPPREHKAPRRFRPRGGHRRRPLYAAVLLALLLPAAACGGGADSQEPPALDPNTTPELRTYDPSPPVGDEPETTTIAQGTQGTIAGLTIGVVRARDGEAVFSVNDGPGIEEEITGRGSAGDTVDLDGGYTIAIDEVGEPTGDGPPGTGNGSVTLTVTPPGN</sequence>
<feature type="chain" id="PRO_5045495424" description="Lipoprotein" evidence="2">
    <location>
        <begin position="38"/>
        <end position="161"/>
    </location>
</feature>
<reference evidence="4" key="1">
    <citation type="journal article" date="2019" name="Int. J. Syst. Evol. Microbiol.">
        <title>The Global Catalogue of Microorganisms (GCM) 10K type strain sequencing project: providing services to taxonomists for standard genome sequencing and annotation.</title>
        <authorList>
            <consortium name="The Broad Institute Genomics Platform"/>
            <consortium name="The Broad Institute Genome Sequencing Center for Infectious Disease"/>
            <person name="Wu L."/>
            <person name="Ma J."/>
        </authorList>
    </citation>
    <scope>NUCLEOTIDE SEQUENCE [LARGE SCALE GENOMIC DNA]</scope>
    <source>
        <strain evidence="4">TBRC 1826</strain>
    </source>
</reference>
<evidence type="ECO:0000256" key="2">
    <source>
        <dbReference type="SAM" id="SignalP"/>
    </source>
</evidence>
<name>A0ABV8FGV8_9ACTN</name>
<keyword evidence="4" id="KW-1185">Reference proteome</keyword>
<accession>A0ABV8FGV8</accession>
<evidence type="ECO:0000313" key="4">
    <source>
        <dbReference type="Proteomes" id="UP001595847"/>
    </source>
</evidence>
<dbReference type="RefSeq" id="WP_378530328.1">
    <property type="nucleotide sequence ID" value="NZ_JBHSBH010000004.1"/>
</dbReference>
<evidence type="ECO:0008006" key="5">
    <source>
        <dbReference type="Google" id="ProtNLM"/>
    </source>
</evidence>